<evidence type="ECO:0000256" key="5">
    <source>
        <dbReference type="SAM" id="MobiDB-lite"/>
    </source>
</evidence>
<dbReference type="InterPro" id="IPR046824">
    <property type="entry name" value="Mss51-like_C"/>
</dbReference>
<dbReference type="InterPro" id="IPR002893">
    <property type="entry name" value="Znf_MYND"/>
</dbReference>
<dbReference type="GO" id="GO:0042826">
    <property type="term" value="F:histone deacetylase binding"/>
    <property type="evidence" value="ECO:0007669"/>
    <property type="project" value="InterPro"/>
</dbReference>
<feature type="compositionally biased region" description="Polar residues" evidence="5">
    <location>
        <begin position="149"/>
        <end position="159"/>
    </location>
</feature>
<gene>
    <name evidence="7" type="primary">ZMYND15</name>
</gene>
<dbReference type="Ensembl" id="ENSRBIT00000049913.1">
    <property type="protein sequence ID" value="ENSRBIP00000026000.1"/>
    <property type="gene ID" value="ENSRBIG00000036881.1"/>
</dbReference>
<dbReference type="Proteomes" id="UP000233180">
    <property type="component" value="Unassembled WGS sequence"/>
</dbReference>
<dbReference type="InterPro" id="IPR042989">
    <property type="entry name" value="ZMY15"/>
</dbReference>
<evidence type="ECO:0000256" key="1">
    <source>
        <dbReference type="ARBA" id="ARBA00022723"/>
    </source>
</evidence>
<dbReference type="Pfam" id="PF20179">
    <property type="entry name" value="MSS51_C"/>
    <property type="match status" value="1"/>
</dbReference>
<evidence type="ECO:0000313" key="7">
    <source>
        <dbReference type="Ensembl" id="ENSRBIP00000026000.1"/>
    </source>
</evidence>
<dbReference type="PANTHER" id="PTHR47085:SF1">
    <property type="entry name" value="ZINC FINGER MYND DOMAIN-CONTAINING PROTEIN 15"/>
    <property type="match status" value="1"/>
</dbReference>
<evidence type="ECO:0000256" key="4">
    <source>
        <dbReference type="PROSITE-ProRule" id="PRU00134"/>
    </source>
</evidence>
<evidence type="ECO:0000256" key="3">
    <source>
        <dbReference type="ARBA" id="ARBA00022833"/>
    </source>
</evidence>
<sequence length="700" mass="77161">MEFVSGYRDEFLDFAALLFGWFRKFVAERGAVRTSLEGRWWQLEAQIRRLPQDPALWVLHVLPNRSVGISLGQGAEPGPGPGLGSARLLGDDPPLHLRDLSPYVSFVSLEDGEEGEEEEEEDEEEKREDRGAGTEKVEPEEDRELAPTSRESPQETNPAGESEEADREAGGGKDGCREDRVENQTRPQKTKGQRSEAAPLHLSCLLLVTDEHGTILGIDLLVDGAQGTASWGSGTENLAPRAYALLCHSMACPMGSGDPRKPQQLTVGDARLHRELESLVPRLGVKLAKTPMRTWGPRPGFTFASLRARTCHVCHRHSFEVKLTPCPQCSAVLYCGEACLRADWRRCPDDVSHRFWCPRLASFMDRAGELAALPFTYTAEVTSETFNKEAFLATRGLTRGYWTQLSMLIPAPGSSRHPRGSMPSLSLLRGGDPYQLLQDGPALMPPVPPDPPRALFVPELNIQNKQSLKIHVVEAGKEFDLVMVFWELLVLLPHVALELQFVGDGLPPESDQQHFTLQRDGPKVSVRPGSGISVRPSSGTKEKGARRDLQIKVSARPYHLLQGPKPDLVIGFNSGFGLKDTWLSSLPRLQSLRVPAFFTESSEYGCVMDDQTMAVATGGGTSPPQPNPFRSPFRLRAADNCMPWYCNAFIFHLVYKPAQGSGARPAPGPPPPSPTPSAPPALTRRRRGEKKPGRGARRRR</sequence>
<accession>A0A2K6LR16</accession>
<keyword evidence="1" id="KW-0479">Metal-binding</keyword>
<feature type="region of interest" description="Disordered" evidence="5">
    <location>
        <begin position="512"/>
        <end position="547"/>
    </location>
</feature>
<feature type="compositionally biased region" description="Acidic residues" evidence="5">
    <location>
        <begin position="110"/>
        <end position="126"/>
    </location>
</feature>
<feature type="region of interest" description="Disordered" evidence="5">
    <location>
        <begin position="72"/>
        <end position="91"/>
    </location>
</feature>
<dbReference type="SUPFAM" id="SSF144232">
    <property type="entry name" value="HIT/MYND zinc finger-like"/>
    <property type="match status" value="1"/>
</dbReference>
<dbReference type="Pfam" id="PF01753">
    <property type="entry name" value="zf-MYND"/>
    <property type="match status" value="1"/>
</dbReference>
<proteinExistence type="predicted"/>
<name>A0A2K6LR16_RHIBE</name>
<dbReference type="AlphaFoldDB" id="A0A2K6LR16"/>
<reference evidence="7" key="3">
    <citation type="submission" date="2025-09" db="UniProtKB">
        <authorList>
            <consortium name="Ensembl"/>
        </authorList>
    </citation>
    <scope>IDENTIFICATION</scope>
</reference>
<feature type="compositionally biased region" description="Basic and acidic residues" evidence="5">
    <location>
        <begin position="167"/>
        <end position="183"/>
    </location>
</feature>
<feature type="region of interest" description="Disordered" evidence="5">
    <location>
        <begin position="106"/>
        <end position="197"/>
    </location>
</feature>
<feature type="compositionally biased region" description="Basic and acidic residues" evidence="5">
    <location>
        <begin position="127"/>
        <end position="137"/>
    </location>
</feature>
<feature type="compositionally biased region" description="Basic residues" evidence="5">
    <location>
        <begin position="683"/>
        <end position="700"/>
    </location>
</feature>
<feature type="region of interest" description="Disordered" evidence="5">
    <location>
        <begin position="659"/>
        <end position="700"/>
    </location>
</feature>
<dbReference type="GO" id="GO:0008270">
    <property type="term" value="F:zinc ion binding"/>
    <property type="evidence" value="ECO:0007669"/>
    <property type="project" value="UniProtKB-KW"/>
</dbReference>
<organism evidence="7 8">
    <name type="scientific">Rhinopithecus bieti</name>
    <name type="common">Black snub-nosed monkey</name>
    <name type="synonym">Pygathrix bieti</name>
    <dbReference type="NCBI Taxonomy" id="61621"/>
    <lineage>
        <taxon>Eukaryota</taxon>
        <taxon>Metazoa</taxon>
        <taxon>Chordata</taxon>
        <taxon>Craniata</taxon>
        <taxon>Vertebrata</taxon>
        <taxon>Euteleostomi</taxon>
        <taxon>Mammalia</taxon>
        <taxon>Eutheria</taxon>
        <taxon>Euarchontoglires</taxon>
        <taxon>Primates</taxon>
        <taxon>Haplorrhini</taxon>
        <taxon>Catarrhini</taxon>
        <taxon>Cercopithecidae</taxon>
        <taxon>Colobinae</taxon>
        <taxon>Rhinopithecus</taxon>
    </lineage>
</organism>
<evidence type="ECO:0000259" key="6">
    <source>
        <dbReference type="PROSITE" id="PS50865"/>
    </source>
</evidence>
<dbReference type="PROSITE" id="PS50865">
    <property type="entry name" value="ZF_MYND_2"/>
    <property type="match status" value="1"/>
</dbReference>
<keyword evidence="2 4" id="KW-0863">Zinc-finger</keyword>
<dbReference type="GeneTree" id="ENSGT00390000000527"/>
<dbReference type="Gene3D" id="6.10.140.2220">
    <property type="match status" value="1"/>
</dbReference>
<evidence type="ECO:0000256" key="2">
    <source>
        <dbReference type="ARBA" id="ARBA00022771"/>
    </source>
</evidence>
<feature type="domain" description="MYND-type" evidence="6">
    <location>
        <begin position="311"/>
        <end position="357"/>
    </location>
</feature>
<evidence type="ECO:0000313" key="8">
    <source>
        <dbReference type="Proteomes" id="UP000233180"/>
    </source>
</evidence>
<reference evidence="7 8" key="1">
    <citation type="submission" date="2016-06" db="EMBL/GenBank/DDBJ databases">
        <title>Genome of Rhinopithecus bieti.</title>
        <authorList>
            <person name="Wu"/>
            <person name="C.-I. and Zhang"/>
            <person name="Y."/>
        </authorList>
    </citation>
    <scope>NUCLEOTIDE SEQUENCE</scope>
</reference>
<keyword evidence="3" id="KW-0862">Zinc</keyword>
<dbReference type="PANTHER" id="PTHR47085">
    <property type="entry name" value="ZINC FINGER MYND DOMAIN-CONTAINING PROTEIN 15"/>
    <property type="match status" value="1"/>
</dbReference>
<protein>
    <submittedName>
        <fullName evidence="7">Zinc finger MYND-type containing 15</fullName>
    </submittedName>
</protein>
<dbReference type="GO" id="GO:0045892">
    <property type="term" value="P:negative regulation of DNA-templated transcription"/>
    <property type="evidence" value="ECO:0007669"/>
    <property type="project" value="InterPro"/>
</dbReference>
<reference evidence="7" key="2">
    <citation type="submission" date="2025-08" db="UniProtKB">
        <authorList>
            <consortium name="Ensembl"/>
        </authorList>
    </citation>
    <scope>IDENTIFICATION</scope>
</reference>
<keyword evidence="8" id="KW-1185">Reference proteome</keyword>
<feature type="compositionally biased region" description="Pro residues" evidence="5">
    <location>
        <begin position="666"/>
        <end position="679"/>
    </location>
</feature>